<feature type="transmembrane region" description="Helical" evidence="1">
    <location>
        <begin position="28"/>
        <end position="50"/>
    </location>
</feature>
<dbReference type="GeneID" id="55641819"/>
<dbReference type="EMBL" id="CP049074">
    <property type="protein sequence ID" value="QKR00270.1"/>
    <property type="molecule type" value="Genomic_DNA"/>
</dbReference>
<name>A0A6N0NYV8_9CREN</name>
<evidence type="ECO:0000313" key="2">
    <source>
        <dbReference type="EMBL" id="QKR00270.1"/>
    </source>
</evidence>
<feature type="transmembrane region" description="Helical" evidence="1">
    <location>
        <begin position="80"/>
        <end position="98"/>
    </location>
</feature>
<dbReference type="Pfam" id="PF07185">
    <property type="entry name" value="DUF1404"/>
    <property type="match status" value="1"/>
</dbReference>
<keyword evidence="3" id="KW-1185">Reference proteome</keyword>
<dbReference type="KEGG" id="mten:GWK48_07680"/>
<organism evidence="2 3">
    <name type="scientific">Metallosphaera tengchongensis</name>
    <dbReference type="NCBI Taxonomy" id="1532350"/>
    <lineage>
        <taxon>Archaea</taxon>
        <taxon>Thermoproteota</taxon>
        <taxon>Thermoprotei</taxon>
        <taxon>Sulfolobales</taxon>
        <taxon>Sulfolobaceae</taxon>
        <taxon>Metallosphaera</taxon>
    </lineage>
</organism>
<evidence type="ECO:0000313" key="3">
    <source>
        <dbReference type="Proteomes" id="UP000509301"/>
    </source>
</evidence>
<dbReference type="RefSeq" id="WP_174631089.1">
    <property type="nucleotide sequence ID" value="NZ_CP049074.1"/>
</dbReference>
<evidence type="ECO:0000256" key="1">
    <source>
        <dbReference type="SAM" id="Phobius"/>
    </source>
</evidence>
<dbReference type="OrthoDB" id="43884at2157"/>
<keyword evidence="1" id="KW-0472">Membrane</keyword>
<keyword evidence="1" id="KW-0812">Transmembrane</keyword>
<proteinExistence type="predicted"/>
<dbReference type="AlphaFoldDB" id="A0A6N0NYV8"/>
<sequence length="182" mass="20266">MNKLVLVGVVLLLLSVNPITEELEFRVALVYMLSHYSLVSSGFLIGFALLRSSWYNLIVGAVPIAFWHLPFPFALGASFLLFRVMTDVSLFLGGLLVGSTIHSVPQWVKITLLSLYMLGDTVLSVIFIIADPLYSQKDFHFLLYPPSSLPIVGVAMILVMNVVVAIVVYLSFKSILRWESED</sequence>
<accession>A0A6N0NYV8</accession>
<feature type="transmembrane region" description="Helical" evidence="1">
    <location>
        <begin position="110"/>
        <end position="130"/>
    </location>
</feature>
<keyword evidence="1" id="KW-1133">Transmembrane helix</keyword>
<feature type="transmembrane region" description="Helical" evidence="1">
    <location>
        <begin position="150"/>
        <end position="172"/>
    </location>
</feature>
<gene>
    <name evidence="2" type="ORF">GWK48_07680</name>
</gene>
<reference evidence="2 3" key="1">
    <citation type="submission" date="2020-02" db="EMBL/GenBank/DDBJ databases">
        <title>Comparative genome analysis reveals the metabolism and evolution of the thermophilic archaeal genus Metallosphaera.</title>
        <authorList>
            <person name="Jiang C."/>
        </authorList>
    </citation>
    <scope>NUCLEOTIDE SEQUENCE [LARGE SCALE GENOMIC DNA]</scope>
    <source>
        <strain evidence="2 3">Ric-A</strain>
    </source>
</reference>
<protein>
    <submittedName>
        <fullName evidence="2">DUF1404 domain-containing protein</fullName>
    </submittedName>
</protein>
<dbReference type="InterPro" id="IPR009844">
    <property type="entry name" value="DUF1404"/>
</dbReference>
<feature type="transmembrane region" description="Helical" evidence="1">
    <location>
        <begin position="57"/>
        <end position="74"/>
    </location>
</feature>
<dbReference type="Proteomes" id="UP000509301">
    <property type="component" value="Chromosome"/>
</dbReference>